<evidence type="ECO:0000313" key="3">
    <source>
        <dbReference type="Proteomes" id="UP000193685"/>
    </source>
</evidence>
<dbReference type="RefSeq" id="XP_040726386.1">
    <property type="nucleotide sequence ID" value="XM_040872236.1"/>
</dbReference>
<evidence type="ECO:0000313" key="2">
    <source>
        <dbReference type="EMBL" id="ORY84368.1"/>
    </source>
</evidence>
<evidence type="ECO:0000256" key="1">
    <source>
        <dbReference type="SAM" id="SignalP"/>
    </source>
</evidence>
<dbReference type="AlphaFoldDB" id="A0A1Y2FK87"/>
<accession>A0A1Y2FK87</accession>
<keyword evidence="1" id="KW-0732">Signal</keyword>
<comment type="caution">
    <text evidence="2">The sequence shown here is derived from an EMBL/GenBank/DDBJ whole genome shotgun (WGS) entry which is preliminary data.</text>
</comment>
<name>A0A1Y2FK87_PROLT</name>
<keyword evidence="3" id="KW-1185">Reference proteome</keyword>
<organism evidence="2 3">
    <name type="scientific">Protomyces lactucae-debilis</name>
    <dbReference type="NCBI Taxonomy" id="2754530"/>
    <lineage>
        <taxon>Eukaryota</taxon>
        <taxon>Fungi</taxon>
        <taxon>Dikarya</taxon>
        <taxon>Ascomycota</taxon>
        <taxon>Taphrinomycotina</taxon>
        <taxon>Taphrinomycetes</taxon>
        <taxon>Taphrinales</taxon>
        <taxon>Protomycetaceae</taxon>
        <taxon>Protomyces</taxon>
    </lineage>
</organism>
<gene>
    <name evidence="2" type="ORF">BCR37DRAFT_412806</name>
</gene>
<proteinExistence type="predicted"/>
<dbReference type="Proteomes" id="UP000193685">
    <property type="component" value="Unassembled WGS sequence"/>
</dbReference>
<feature type="signal peptide" evidence="1">
    <location>
        <begin position="1"/>
        <end position="23"/>
    </location>
</feature>
<reference evidence="2 3" key="1">
    <citation type="submission" date="2016-07" db="EMBL/GenBank/DDBJ databases">
        <title>Pervasive Adenine N6-methylation of Active Genes in Fungi.</title>
        <authorList>
            <consortium name="DOE Joint Genome Institute"/>
            <person name="Mondo S.J."/>
            <person name="Dannebaum R.O."/>
            <person name="Kuo R.C."/>
            <person name="Labutti K."/>
            <person name="Haridas S."/>
            <person name="Kuo A."/>
            <person name="Salamov A."/>
            <person name="Ahrendt S.R."/>
            <person name="Lipzen A."/>
            <person name="Sullivan W."/>
            <person name="Andreopoulos W.B."/>
            <person name="Clum A."/>
            <person name="Lindquist E."/>
            <person name="Daum C."/>
            <person name="Ramamoorthy G.K."/>
            <person name="Gryganskyi A."/>
            <person name="Culley D."/>
            <person name="Magnuson J.K."/>
            <person name="James T.Y."/>
            <person name="O'Malley M.A."/>
            <person name="Stajich J.E."/>
            <person name="Spatafora J.W."/>
            <person name="Visel A."/>
            <person name="Grigoriev I.V."/>
        </authorList>
    </citation>
    <scope>NUCLEOTIDE SEQUENCE [LARGE SCALE GENOMIC DNA]</scope>
    <source>
        <strain evidence="2 3">12-1054</strain>
    </source>
</reference>
<dbReference type="GeneID" id="63788835"/>
<dbReference type="EMBL" id="MCFI01000006">
    <property type="protein sequence ID" value="ORY84368.1"/>
    <property type="molecule type" value="Genomic_DNA"/>
</dbReference>
<protein>
    <submittedName>
        <fullName evidence="2">Uncharacterized protein</fullName>
    </submittedName>
</protein>
<sequence>MRSSSPFSLPALYLLQLCLSVAAFSVLPKIDGDTTQLACFNGSTTLIFNETRPYPFKLLMGKQQKWRLSFRLYDSDQHTPDQPGPDRITLYNVVVKGKTKSTVLFCHKPGKGSRTDFEIHYPAASDYEKCQVVLDEQINGKPRTINQIACTN</sequence>
<feature type="chain" id="PRO_5013028248" evidence="1">
    <location>
        <begin position="24"/>
        <end position="152"/>
    </location>
</feature>